<evidence type="ECO:0000313" key="3">
    <source>
        <dbReference type="Proteomes" id="UP001642405"/>
    </source>
</evidence>
<reference evidence="2 3" key="1">
    <citation type="submission" date="2024-01" db="EMBL/GenBank/DDBJ databases">
        <authorList>
            <person name="Allen C."/>
            <person name="Tagirdzhanova G."/>
        </authorList>
    </citation>
    <scope>NUCLEOTIDE SEQUENCE [LARGE SCALE GENOMIC DNA]</scope>
</reference>
<name>A0ABP0CK40_9PEZI</name>
<proteinExistence type="predicted"/>
<evidence type="ECO:0000256" key="1">
    <source>
        <dbReference type="SAM" id="MobiDB-lite"/>
    </source>
</evidence>
<sequence>MDSEASPPNVLFSSVADVFHRLASLDKHQDVLVFGDVSPDSFRTIEKERDGRGQKFGLFYQASTRSLVITVPTFPHSCMHTFMYEIVFVAMVHMNAHTGWTSVSNTTFEPGSGSSGQADSSGMPAGSRGVGDWPTLVVEAGYSQTLPSLRAKMRWWFAASNHQVKVVILVKMISSEGSLLVEKWMEAPPRSGATGTRRAISAGLMAPQPVCMQTVTITWDGPQPILQTPIQGRTASQFRVTGAPLIIGFADIYLRAPAAGESDINISLSDLQLYASRVWASVA</sequence>
<dbReference type="EMBL" id="CAWUHB010000059">
    <property type="protein sequence ID" value="CAK7231554.1"/>
    <property type="molecule type" value="Genomic_DNA"/>
</dbReference>
<accession>A0ABP0CK40</accession>
<dbReference type="Proteomes" id="UP001642405">
    <property type="component" value="Unassembled WGS sequence"/>
</dbReference>
<protein>
    <submittedName>
        <fullName evidence="2">Uncharacterized protein</fullName>
    </submittedName>
</protein>
<organism evidence="2 3">
    <name type="scientific">Sporothrix curviconia</name>
    <dbReference type="NCBI Taxonomy" id="1260050"/>
    <lineage>
        <taxon>Eukaryota</taxon>
        <taxon>Fungi</taxon>
        <taxon>Dikarya</taxon>
        <taxon>Ascomycota</taxon>
        <taxon>Pezizomycotina</taxon>
        <taxon>Sordariomycetes</taxon>
        <taxon>Sordariomycetidae</taxon>
        <taxon>Ophiostomatales</taxon>
        <taxon>Ophiostomataceae</taxon>
        <taxon>Sporothrix</taxon>
    </lineage>
</organism>
<feature type="compositionally biased region" description="Low complexity" evidence="1">
    <location>
        <begin position="111"/>
        <end position="122"/>
    </location>
</feature>
<keyword evidence="3" id="KW-1185">Reference proteome</keyword>
<evidence type="ECO:0000313" key="2">
    <source>
        <dbReference type="EMBL" id="CAK7231554.1"/>
    </source>
</evidence>
<comment type="caution">
    <text evidence="2">The sequence shown here is derived from an EMBL/GenBank/DDBJ whole genome shotgun (WGS) entry which is preliminary data.</text>
</comment>
<gene>
    <name evidence="2" type="ORF">SCUCBS95973_007955</name>
</gene>
<feature type="region of interest" description="Disordered" evidence="1">
    <location>
        <begin position="108"/>
        <end position="127"/>
    </location>
</feature>